<protein>
    <submittedName>
        <fullName evidence="1">Uncharacterized protein</fullName>
    </submittedName>
</protein>
<name>A0A8T0UQN3_PANVG</name>
<reference evidence="1 2" key="1">
    <citation type="submission" date="2020-05" db="EMBL/GenBank/DDBJ databases">
        <title>WGS assembly of Panicum virgatum.</title>
        <authorList>
            <person name="Lovell J.T."/>
            <person name="Jenkins J."/>
            <person name="Shu S."/>
            <person name="Juenger T.E."/>
            <person name="Schmutz J."/>
        </authorList>
    </citation>
    <scope>NUCLEOTIDE SEQUENCE</scope>
    <source>
        <strain evidence="1">AP13</strain>
        <strain evidence="2">cv. AP13</strain>
    </source>
</reference>
<dbReference type="EMBL" id="CM029041">
    <property type="protein sequence ID" value="KAG2623433.1"/>
    <property type="molecule type" value="Genomic_DNA"/>
</dbReference>
<organism evidence="1 2">
    <name type="scientific">Panicum virgatum</name>
    <name type="common">Blackwell switchgrass</name>
    <dbReference type="NCBI Taxonomy" id="38727"/>
    <lineage>
        <taxon>Eukaryota</taxon>
        <taxon>Viridiplantae</taxon>
        <taxon>Streptophyta</taxon>
        <taxon>Embryophyta</taxon>
        <taxon>Tracheophyta</taxon>
        <taxon>Spermatophyta</taxon>
        <taxon>Magnoliopsida</taxon>
        <taxon>Liliopsida</taxon>
        <taxon>Poales</taxon>
        <taxon>Poaceae</taxon>
        <taxon>PACMAD clade</taxon>
        <taxon>Panicoideae</taxon>
        <taxon>Panicodae</taxon>
        <taxon>Paniceae</taxon>
        <taxon>Panicinae</taxon>
        <taxon>Panicum</taxon>
        <taxon>Panicum sect. Hiantes</taxon>
    </lineage>
</organism>
<evidence type="ECO:0000313" key="1">
    <source>
        <dbReference type="EMBL" id="KAG2623436.1"/>
    </source>
</evidence>
<proteinExistence type="predicted"/>
<keyword evidence="2" id="KW-1185">Reference proteome</keyword>
<comment type="caution">
    <text evidence="1">The sequence shown here is derived from an EMBL/GenBank/DDBJ whole genome shotgun (WGS) entry which is preliminary data.</text>
</comment>
<dbReference type="Proteomes" id="UP000823388">
    <property type="component" value="Chromosome 3K"/>
</dbReference>
<dbReference type="EMBL" id="CM029041">
    <property type="protein sequence ID" value="KAG2623436.1"/>
    <property type="molecule type" value="Genomic_DNA"/>
</dbReference>
<gene>
    <name evidence="1" type="ORF">PVAP13_3KG060700</name>
</gene>
<dbReference type="AlphaFoldDB" id="A0A8T0UQN3"/>
<accession>A0A8T0UQN3</accession>
<evidence type="ECO:0000313" key="2">
    <source>
        <dbReference type="Proteomes" id="UP000823388"/>
    </source>
</evidence>
<sequence length="125" mass="13650">MTLIHNQQTSMAKATKLFLGSVILLLYTGLFIQGATEYADIMEHIPTQSMKTPDPWGSLAPIQYRKVCAPCTCCPGNSSKSCYAANKCCRLLTCNGPNQPIEIDGPKGIIANLWNMNGFARGHGW</sequence>